<keyword evidence="2" id="KW-1185">Reference proteome</keyword>
<gene>
    <name evidence="1" type="ORF">T10_10649</name>
</gene>
<name>A0A0V1LYV3_9BILA</name>
<proteinExistence type="predicted"/>
<protein>
    <submittedName>
        <fullName evidence="1">Uncharacterized protein</fullName>
    </submittedName>
</protein>
<dbReference type="EMBL" id="JYDO01000910">
    <property type="protein sequence ID" value="KRZ64634.1"/>
    <property type="molecule type" value="Genomic_DNA"/>
</dbReference>
<sequence length="36" mass="4025">MGYCVAIATKLQIQHSVMKKVAYVGNIDMLRAMPDQ</sequence>
<evidence type="ECO:0000313" key="2">
    <source>
        <dbReference type="Proteomes" id="UP000054843"/>
    </source>
</evidence>
<comment type="caution">
    <text evidence="1">The sequence shown here is derived from an EMBL/GenBank/DDBJ whole genome shotgun (WGS) entry which is preliminary data.</text>
</comment>
<organism evidence="1 2">
    <name type="scientific">Trichinella papuae</name>
    <dbReference type="NCBI Taxonomy" id="268474"/>
    <lineage>
        <taxon>Eukaryota</taxon>
        <taxon>Metazoa</taxon>
        <taxon>Ecdysozoa</taxon>
        <taxon>Nematoda</taxon>
        <taxon>Enoplea</taxon>
        <taxon>Dorylaimia</taxon>
        <taxon>Trichinellida</taxon>
        <taxon>Trichinellidae</taxon>
        <taxon>Trichinella</taxon>
    </lineage>
</organism>
<dbReference type="Proteomes" id="UP000054843">
    <property type="component" value="Unassembled WGS sequence"/>
</dbReference>
<dbReference type="AlphaFoldDB" id="A0A0V1LYV3"/>
<reference evidence="1 2" key="1">
    <citation type="submission" date="2015-01" db="EMBL/GenBank/DDBJ databases">
        <title>Evolution of Trichinella species and genotypes.</title>
        <authorList>
            <person name="Korhonen P.K."/>
            <person name="Edoardo P."/>
            <person name="Giuseppe L.R."/>
            <person name="Gasser R.B."/>
        </authorList>
    </citation>
    <scope>NUCLEOTIDE SEQUENCE [LARGE SCALE GENOMIC DNA]</scope>
    <source>
        <strain evidence="1">ISS1980</strain>
    </source>
</reference>
<accession>A0A0V1LYV3</accession>
<evidence type="ECO:0000313" key="1">
    <source>
        <dbReference type="EMBL" id="KRZ64634.1"/>
    </source>
</evidence>